<keyword evidence="1" id="KW-0812">Transmembrane</keyword>
<reference evidence="2 3" key="1">
    <citation type="submission" date="2022-12" db="EMBL/GenBank/DDBJ databases">
        <title>Dasania phycosphaerae sp. nov., isolated from particulate material of the south coast of Korea.</title>
        <authorList>
            <person name="Jiang Y."/>
        </authorList>
    </citation>
    <scope>NUCLEOTIDE SEQUENCE [LARGE SCALE GENOMIC DNA]</scope>
    <source>
        <strain evidence="2 3">GY-19</strain>
    </source>
</reference>
<evidence type="ECO:0000313" key="3">
    <source>
        <dbReference type="Proteomes" id="UP001069090"/>
    </source>
</evidence>
<comment type="caution">
    <text evidence="2">The sequence shown here is derived from an EMBL/GenBank/DDBJ whole genome shotgun (WGS) entry which is preliminary data.</text>
</comment>
<keyword evidence="3" id="KW-1185">Reference proteome</keyword>
<protein>
    <submittedName>
        <fullName evidence="2">Uncharacterized protein</fullName>
    </submittedName>
</protein>
<dbReference type="EMBL" id="JAPTGG010000005">
    <property type="protein sequence ID" value="MCZ0865106.1"/>
    <property type="molecule type" value="Genomic_DNA"/>
</dbReference>
<gene>
    <name evidence="2" type="ORF">O0V09_07845</name>
</gene>
<sequence>MELINSSCGAKRASLSKTLLGKDVIKVGKQKYVLAEDIIKSKITHSQNEISALRMLVIILLSITVVGLLLAIPLYFMGKKKRATAAFKAKDGTSFSVMSNSSKETAVLNKYSALGVFD</sequence>
<name>A0A9J6RL34_9GAMM</name>
<accession>A0A9J6RL34</accession>
<proteinExistence type="predicted"/>
<organism evidence="2 3">
    <name type="scientific">Dasania phycosphaerae</name>
    <dbReference type="NCBI Taxonomy" id="2950436"/>
    <lineage>
        <taxon>Bacteria</taxon>
        <taxon>Pseudomonadati</taxon>
        <taxon>Pseudomonadota</taxon>
        <taxon>Gammaproteobacteria</taxon>
        <taxon>Cellvibrionales</taxon>
        <taxon>Spongiibacteraceae</taxon>
        <taxon>Dasania</taxon>
    </lineage>
</organism>
<evidence type="ECO:0000313" key="2">
    <source>
        <dbReference type="EMBL" id="MCZ0865106.1"/>
    </source>
</evidence>
<keyword evidence="1" id="KW-1133">Transmembrane helix</keyword>
<evidence type="ECO:0000256" key="1">
    <source>
        <dbReference type="SAM" id="Phobius"/>
    </source>
</evidence>
<dbReference type="Proteomes" id="UP001069090">
    <property type="component" value="Unassembled WGS sequence"/>
</dbReference>
<dbReference type="RefSeq" id="WP_258331257.1">
    <property type="nucleotide sequence ID" value="NZ_JAPTGG010000005.1"/>
</dbReference>
<dbReference type="AlphaFoldDB" id="A0A9J6RL34"/>
<keyword evidence="1" id="KW-0472">Membrane</keyword>
<feature type="transmembrane region" description="Helical" evidence="1">
    <location>
        <begin position="55"/>
        <end position="76"/>
    </location>
</feature>